<dbReference type="Pfam" id="PF00078">
    <property type="entry name" value="RVT_1"/>
    <property type="match status" value="1"/>
</dbReference>
<dbReference type="Gene3D" id="3.10.10.10">
    <property type="entry name" value="HIV Type 1 Reverse Transcriptase, subunit A, domain 1"/>
    <property type="match status" value="1"/>
</dbReference>
<dbReference type="InterPro" id="IPR043502">
    <property type="entry name" value="DNA/RNA_pol_sf"/>
</dbReference>
<dbReference type="Gene3D" id="3.30.70.270">
    <property type="match status" value="2"/>
</dbReference>
<name>A0A438C7D0_VITVI</name>
<evidence type="ECO:0000259" key="1">
    <source>
        <dbReference type="Pfam" id="PF00078"/>
    </source>
</evidence>
<evidence type="ECO:0000313" key="4">
    <source>
        <dbReference type="Proteomes" id="UP000288805"/>
    </source>
</evidence>
<proteinExistence type="predicted"/>
<evidence type="ECO:0000313" key="3">
    <source>
        <dbReference type="EMBL" id="RVW19163.1"/>
    </source>
</evidence>
<dbReference type="Pfam" id="PF13456">
    <property type="entry name" value="RVT_3"/>
    <property type="match status" value="1"/>
</dbReference>
<dbReference type="EMBL" id="QGNW01002501">
    <property type="protein sequence ID" value="RVW19163.1"/>
    <property type="molecule type" value="Genomic_DNA"/>
</dbReference>
<dbReference type="Gene3D" id="3.30.420.10">
    <property type="entry name" value="Ribonuclease H-like superfamily/Ribonuclease H"/>
    <property type="match status" value="1"/>
</dbReference>
<dbReference type="PANTHER" id="PTHR24559:SF430">
    <property type="entry name" value="RNA-DIRECTED DNA POLYMERASE"/>
    <property type="match status" value="1"/>
</dbReference>
<evidence type="ECO:0000259" key="2">
    <source>
        <dbReference type="Pfam" id="PF13456"/>
    </source>
</evidence>
<dbReference type="PANTHER" id="PTHR24559">
    <property type="entry name" value="TRANSPOSON TY3-I GAG-POL POLYPROTEIN"/>
    <property type="match status" value="1"/>
</dbReference>
<dbReference type="Proteomes" id="UP000288805">
    <property type="component" value="Unassembled WGS sequence"/>
</dbReference>
<dbReference type="SUPFAM" id="SSF56672">
    <property type="entry name" value="DNA/RNA polymerases"/>
    <property type="match status" value="1"/>
</dbReference>
<accession>A0A438C7D0</accession>
<sequence>MDGFIREVEYPKWLANMVVVLKKEDKSQVCVNYTNLNDVCPKDSFPLPRINQIVDSTTRHSMLSFIDDFSSYHQIPMFQSDEEKTSFVTPHGIHCYKVMPFGLKNIGATYQRSKHAQHLEETFHLMKAYNMKLNPAKCVFGVSVGKFLGFMVTQKGLEVNPDKIKVVMEVSTPNYKKELQRLTGRLTALGCFIAQFTDNFILFCYVNDKEQRLIYYVSKTMVDIEPAKYEAILVGLSLAQTLSASKLEICSDSQLVVRNIQGEYEAKDQCMVQYLLKEVVLLPVYLQNAPSIAIASMCTTNEVGVD</sequence>
<feature type="domain" description="Reverse transcriptase" evidence="1">
    <location>
        <begin position="28"/>
        <end position="112"/>
    </location>
</feature>
<dbReference type="InterPro" id="IPR043128">
    <property type="entry name" value="Rev_trsase/Diguanyl_cyclase"/>
</dbReference>
<reference evidence="3 4" key="1">
    <citation type="journal article" date="2018" name="PLoS Genet.">
        <title>Population sequencing reveals clonal diversity and ancestral inbreeding in the grapevine cultivar Chardonnay.</title>
        <authorList>
            <person name="Roach M.J."/>
            <person name="Johnson D.L."/>
            <person name="Bohlmann J."/>
            <person name="van Vuuren H.J."/>
            <person name="Jones S.J."/>
            <person name="Pretorius I.S."/>
            <person name="Schmidt S.A."/>
            <person name="Borneman A.R."/>
        </authorList>
    </citation>
    <scope>NUCLEOTIDE SEQUENCE [LARGE SCALE GENOMIC DNA]</scope>
    <source>
        <strain evidence="4">cv. Chardonnay</strain>
        <tissue evidence="3">Leaf</tissue>
    </source>
</reference>
<dbReference type="GO" id="GO:0003676">
    <property type="term" value="F:nucleic acid binding"/>
    <property type="evidence" value="ECO:0007669"/>
    <property type="project" value="InterPro"/>
</dbReference>
<dbReference type="AlphaFoldDB" id="A0A438C7D0"/>
<dbReference type="GO" id="GO:0004523">
    <property type="term" value="F:RNA-DNA hybrid ribonuclease activity"/>
    <property type="evidence" value="ECO:0007669"/>
    <property type="project" value="InterPro"/>
</dbReference>
<gene>
    <name evidence="3" type="primary">TY3B-I_164</name>
    <name evidence="3" type="ORF">CK203_093898</name>
</gene>
<dbReference type="CDD" id="cd01647">
    <property type="entry name" value="RT_LTR"/>
    <property type="match status" value="1"/>
</dbReference>
<protein>
    <submittedName>
        <fullName evidence="3">Transposon Ty3-I Gag-Pol polyprotein</fullName>
    </submittedName>
</protein>
<organism evidence="3 4">
    <name type="scientific">Vitis vinifera</name>
    <name type="common">Grape</name>
    <dbReference type="NCBI Taxonomy" id="29760"/>
    <lineage>
        <taxon>Eukaryota</taxon>
        <taxon>Viridiplantae</taxon>
        <taxon>Streptophyta</taxon>
        <taxon>Embryophyta</taxon>
        <taxon>Tracheophyta</taxon>
        <taxon>Spermatophyta</taxon>
        <taxon>Magnoliopsida</taxon>
        <taxon>eudicotyledons</taxon>
        <taxon>Gunneridae</taxon>
        <taxon>Pentapetalae</taxon>
        <taxon>rosids</taxon>
        <taxon>Vitales</taxon>
        <taxon>Vitaceae</taxon>
        <taxon>Viteae</taxon>
        <taxon>Vitis</taxon>
    </lineage>
</organism>
<dbReference type="InterPro" id="IPR000477">
    <property type="entry name" value="RT_dom"/>
</dbReference>
<dbReference type="InterPro" id="IPR002156">
    <property type="entry name" value="RNaseH_domain"/>
</dbReference>
<dbReference type="InterPro" id="IPR036397">
    <property type="entry name" value="RNaseH_sf"/>
</dbReference>
<comment type="caution">
    <text evidence="3">The sequence shown here is derived from an EMBL/GenBank/DDBJ whole genome shotgun (WGS) entry which is preliminary data.</text>
</comment>
<feature type="domain" description="RNase H type-1" evidence="2">
    <location>
        <begin position="219"/>
        <end position="278"/>
    </location>
</feature>
<dbReference type="InterPro" id="IPR053134">
    <property type="entry name" value="RNA-dir_DNA_polymerase"/>
</dbReference>